<dbReference type="PANTHER" id="PTHR46558">
    <property type="entry name" value="TRACRIPTIONAL REGULATORY PROTEIN-RELATED-RELATED"/>
    <property type="match status" value="1"/>
</dbReference>
<dbReference type="InterPro" id="IPR010982">
    <property type="entry name" value="Lambda_DNA-bd_dom_sf"/>
</dbReference>
<proteinExistence type="predicted"/>
<keyword evidence="1" id="KW-0238">DNA-binding</keyword>
<feature type="domain" description="HTH cro/C1-type" evidence="2">
    <location>
        <begin position="4"/>
        <end position="57"/>
    </location>
</feature>
<evidence type="ECO:0000259" key="2">
    <source>
        <dbReference type="PROSITE" id="PS50943"/>
    </source>
</evidence>
<dbReference type="SUPFAM" id="SSF47413">
    <property type="entry name" value="lambda repressor-like DNA-binding domains"/>
    <property type="match status" value="1"/>
</dbReference>
<accession>A0A8S5V063</accession>
<evidence type="ECO:0000256" key="1">
    <source>
        <dbReference type="ARBA" id="ARBA00023125"/>
    </source>
</evidence>
<name>A0A8S5V063_9CAUD</name>
<dbReference type="Gene3D" id="1.10.260.40">
    <property type="entry name" value="lambda repressor-like DNA-binding domains"/>
    <property type="match status" value="1"/>
</dbReference>
<dbReference type="GO" id="GO:0003677">
    <property type="term" value="F:DNA binding"/>
    <property type="evidence" value="ECO:0007669"/>
    <property type="project" value="UniProtKB-KW"/>
</dbReference>
<reference evidence="3" key="1">
    <citation type="journal article" date="2021" name="Proc. Natl. Acad. Sci. U.S.A.">
        <title>A Catalog of Tens of Thousands of Viruses from Human Metagenomes Reveals Hidden Associations with Chronic Diseases.</title>
        <authorList>
            <person name="Tisza M.J."/>
            <person name="Buck C.B."/>
        </authorList>
    </citation>
    <scope>NUCLEOTIDE SEQUENCE</scope>
    <source>
        <strain evidence="3">CtBeL15</strain>
    </source>
</reference>
<dbReference type="EMBL" id="BK016176">
    <property type="protein sequence ID" value="DAF99998.1"/>
    <property type="molecule type" value="Genomic_DNA"/>
</dbReference>
<dbReference type="PROSITE" id="PS50943">
    <property type="entry name" value="HTH_CROC1"/>
    <property type="match status" value="1"/>
</dbReference>
<protein>
    <submittedName>
        <fullName evidence="3">Helix-turn-helix domain protein</fullName>
    </submittedName>
</protein>
<dbReference type="PANTHER" id="PTHR46558:SF4">
    <property type="entry name" value="DNA-BIDING PHAGE PROTEIN"/>
    <property type="match status" value="1"/>
</dbReference>
<organism evidence="3">
    <name type="scientific">Siphoviridae sp. ctBeL15</name>
    <dbReference type="NCBI Taxonomy" id="2825374"/>
    <lineage>
        <taxon>Viruses</taxon>
        <taxon>Duplodnaviria</taxon>
        <taxon>Heunggongvirae</taxon>
        <taxon>Uroviricota</taxon>
        <taxon>Caudoviricetes</taxon>
    </lineage>
</organism>
<dbReference type="InterPro" id="IPR001387">
    <property type="entry name" value="Cro/C1-type_HTH"/>
</dbReference>
<evidence type="ECO:0000313" key="3">
    <source>
        <dbReference type="EMBL" id="DAF99998.1"/>
    </source>
</evidence>
<dbReference type="SMART" id="SM00530">
    <property type="entry name" value="HTH_XRE"/>
    <property type="match status" value="1"/>
</dbReference>
<dbReference type="Pfam" id="PF01381">
    <property type="entry name" value="HTH_3"/>
    <property type="match status" value="1"/>
</dbReference>
<dbReference type="CDD" id="cd00093">
    <property type="entry name" value="HTH_XRE"/>
    <property type="match status" value="1"/>
</dbReference>
<sequence>MGYRECRVKRGIKQTAVAKILGVSASAVCAWERGASEPKADIIRKLAALYEVSIDELMKGEGRK</sequence>